<name>E6QK23_9ZZZZ</name>
<dbReference type="PANTHER" id="PTHR33529">
    <property type="entry name" value="SLR0882 PROTEIN-RELATED"/>
    <property type="match status" value="1"/>
</dbReference>
<reference evidence="7" key="1">
    <citation type="submission" date="2009-10" db="EMBL/GenBank/DDBJ databases">
        <title>Diversity of trophic interactions inside an arsenic-rich microbial ecosystem.</title>
        <authorList>
            <person name="Bertin P.N."/>
            <person name="Heinrich-Salmeron A."/>
            <person name="Pelletier E."/>
            <person name="Goulhen-Chollet F."/>
            <person name="Arsene-Ploetze F."/>
            <person name="Gallien S."/>
            <person name="Calteau A."/>
            <person name="Vallenet D."/>
            <person name="Casiot C."/>
            <person name="Chane-Woon-Ming B."/>
            <person name="Giloteaux L."/>
            <person name="Barakat M."/>
            <person name="Bonnefoy V."/>
            <person name="Bruneel O."/>
            <person name="Chandler M."/>
            <person name="Cleiss J."/>
            <person name="Duran R."/>
            <person name="Elbaz-Poulichet F."/>
            <person name="Fonknechten N."/>
            <person name="Lauga B."/>
            <person name="Mornico D."/>
            <person name="Ortet P."/>
            <person name="Schaeffer C."/>
            <person name="Siguier P."/>
            <person name="Alexander Thil Smith A."/>
            <person name="Van Dorsselaer A."/>
            <person name="Weissenbach J."/>
            <person name="Medigue C."/>
            <person name="Le Paslier D."/>
        </authorList>
    </citation>
    <scope>NUCLEOTIDE SEQUENCE</scope>
</reference>
<feature type="transmembrane region" description="Helical" evidence="6">
    <location>
        <begin position="440"/>
        <end position="464"/>
    </location>
</feature>
<keyword evidence="5 6" id="KW-0472">Membrane</keyword>
<dbReference type="NCBIfam" id="TIGR04408">
    <property type="entry name" value="LptG_lptG"/>
    <property type="match status" value="1"/>
</dbReference>
<keyword evidence="4 6" id="KW-1133">Transmembrane helix</keyword>
<feature type="transmembrane region" description="Helical" evidence="6">
    <location>
        <begin position="299"/>
        <end position="318"/>
    </location>
</feature>
<feature type="transmembrane region" description="Helical" evidence="6">
    <location>
        <begin position="520"/>
        <end position="541"/>
    </location>
</feature>
<evidence type="ECO:0000256" key="1">
    <source>
        <dbReference type="ARBA" id="ARBA00004651"/>
    </source>
</evidence>
<protein>
    <submittedName>
        <fullName evidence="7">Transporter, YjgP/YjgQ family</fullName>
    </submittedName>
</protein>
<accession>E6QK23</accession>
<feature type="transmembrane region" description="Helical" evidence="6">
    <location>
        <begin position="735"/>
        <end position="752"/>
    </location>
</feature>
<dbReference type="GO" id="GO:0015920">
    <property type="term" value="P:lipopolysaccharide transport"/>
    <property type="evidence" value="ECO:0007669"/>
    <property type="project" value="TreeGrafter"/>
</dbReference>
<dbReference type="InterPro" id="IPR030923">
    <property type="entry name" value="LptG"/>
</dbReference>
<feature type="transmembrane region" description="Helical" evidence="6">
    <location>
        <begin position="764"/>
        <end position="787"/>
    </location>
</feature>
<evidence type="ECO:0000256" key="4">
    <source>
        <dbReference type="ARBA" id="ARBA00022989"/>
    </source>
</evidence>
<feature type="transmembrane region" description="Helical" evidence="6">
    <location>
        <begin position="710"/>
        <end position="728"/>
    </location>
</feature>
<sequence>MLGCALFTFILFMKPLEQILDMVVRNSSSFSTLLQIILFSLPNTFLLTIPMAVLVGVLLGLSRLAADSEITAMRASGLGIWYFVRVAAIVAGLGTIFGLVNSLYLSPRANRAILELQSSLEHSQASFEIQPRVFYEDFKNTVVYVQDVRSGTGASNWRQLFIADVTDPTTPKITTAESATVADDSEQGLLIRLRNASEHDLDASQPGQYNISTFATTDRPLTFSPQSDVHLGRMDTPLYAESNRELLRQAHEAKGSERKHYLIEFNRRLAYPVACLVLMLVGVPLGAASRRGGKSTGFVYTLLLVLVYYLLSNLGIAWGKEGRLPAVAAVWLANALFTVAGLILLSEMATGGKLVRAIRARFTFPVEEQEPVREPVPADQSAWHPSRAVSRKTRLFARMRFKSWRRRVRSHLPQSFPHFKRRGFPLILDEYVLREFLRTFFLVLFGFVLMMLIFTFFELVGDILRNHVSLYTVGDYLINLAPSMVYQITPLSVLLAVLVTFGILHRTSELTAMKATGISLYRLVIPVFVIAALLAILLFGFDQSYLPHANRRQEALRNTIKGRPPQTTLHPDQKWIFGEQHPGDQDSIFYYQFFDPDQNAFANLTLFEFDKTTFSLTRRIFAERVLWDENTQTWQFENGWERTFSEANQTSFREFLKASFPEVREQPSYFKKENLQSQEMNFGQLNHYIRDLQQSGFDTMRLKVELYHKLAYPLVTIVMAVLAIPFALSMGRRGSLTGIATAIGIALGYWVISGLFDAMGSVNYLPAALAAWSPDILFGLAGGYLLLRTPT</sequence>
<dbReference type="GO" id="GO:0055085">
    <property type="term" value="P:transmembrane transport"/>
    <property type="evidence" value="ECO:0007669"/>
    <property type="project" value="InterPro"/>
</dbReference>
<organism evidence="7">
    <name type="scientific">mine drainage metagenome</name>
    <dbReference type="NCBI Taxonomy" id="410659"/>
    <lineage>
        <taxon>unclassified sequences</taxon>
        <taxon>metagenomes</taxon>
        <taxon>ecological metagenomes</taxon>
    </lineage>
</organism>
<comment type="caution">
    <text evidence="7">The sequence shown here is derived from an EMBL/GenBank/DDBJ whole genome shotgun (WGS) entry which is preliminary data.</text>
</comment>
<evidence type="ECO:0000256" key="3">
    <source>
        <dbReference type="ARBA" id="ARBA00022692"/>
    </source>
</evidence>
<feature type="transmembrane region" description="Helical" evidence="6">
    <location>
        <begin position="34"/>
        <end position="61"/>
    </location>
</feature>
<keyword evidence="3 6" id="KW-0812">Transmembrane</keyword>
<feature type="transmembrane region" description="Helical" evidence="6">
    <location>
        <begin position="324"/>
        <end position="345"/>
    </location>
</feature>
<dbReference type="Pfam" id="PF03739">
    <property type="entry name" value="LptF_LptG"/>
    <property type="match status" value="2"/>
</dbReference>
<gene>
    <name evidence="7" type="ORF">CARN6_0941</name>
</gene>
<dbReference type="GO" id="GO:0043190">
    <property type="term" value="C:ATP-binding cassette (ABC) transporter complex"/>
    <property type="evidence" value="ECO:0007669"/>
    <property type="project" value="InterPro"/>
</dbReference>
<dbReference type="PANTHER" id="PTHR33529:SF6">
    <property type="entry name" value="YJGP_YJGQ FAMILY PERMEASE"/>
    <property type="match status" value="1"/>
</dbReference>
<feature type="transmembrane region" description="Helical" evidence="6">
    <location>
        <begin position="82"/>
        <end position="105"/>
    </location>
</feature>
<feature type="transmembrane region" description="Helical" evidence="6">
    <location>
        <begin position="269"/>
        <end position="287"/>
    </location>
</feature>
<keyword evidence="2" id="KW-1003">Cell membrane</keyword>
<dbReference type="EMBL" id="CABQ01000106">
    <property type="protein sequence ID" value="CBI07590.1"/>
    <property type="molecule type" value="Genomic_DNA"/>
</dbReference>
<evidence type="ECO:0000313" key="7">
    <source>
        <dbReference type="EMBL" id="CBI07590.1"/>
    </source>
</evidence>
<feature type="transmembrane region" description="Helical" evidence="6">
    <location>
        <begin position="484"/>
        <end position="504"/>
    </location>
</feature>
<dbReference type="AlphaFoldDB" id="E6QK23"/>
<evidence type="ECO:0000256" key="5">
    <source>
        <dbReference type="ARBA" id="ARBA00023136"/>
    </source>
</evidence>
<evidence type="ECO:0000256" key="2">
    <source>
        <dbReference type="ARBA" id="ARBA00022475"/>
    </source>
</evidence>
<dbReference type="InterPro" id="IPR005495">
    <property type="entry name" value="LptG/LptF_permease"/>
</dbReference>
<evidence type="ECO:0000256" key="6">
    <source>
        <dbReference type="SAM" id="Phobius"/>
    </source>
</evidence>
<comment type="subcellular location">
    <subcellularLocation>
        <location evidence="1">Cell membrane</location>
        <topology evidence="1">Multi-pass membrane protein</topology>
    </subcellularLocation>
</comment>
<proteinExistence type="predicted"/>